<comment type="cofactor">
    <cofactor evidence="2">
        <name>Mn(2+)</name>
        <dbReference type="ChEBI" id="CHEBI:29035"/>
    </cofactor>
    <text evidence="2">The Mn(2+) ion enhances activity.</text>
</comment>
<keyword evidence="6" id="KW-1185">Reference proteome</keyword>
<feature type="domain" description="Peptidase M20 dimerisation" evidence="3">
    <location>
        <begin position="181"/>
        <end position="275"/>
    </location>
</feature>
<dbReference type="FunFam" id="3.30.70.360:FF:000001">
    <property type="entry name" value="N-acetyldiaminopimelate deacetylase"/>
    <property type="match status" value="1"/>
</dbReference>
<dbReference type="PIRSF" id="PIRSF005962">
    <property type="entry name" value="Pept_M20D_amidohydro"/>
    <property type="match status" value="1"/>
</dbReference>
<evidence type="ECO:0000313" key="6">
    <source>
        <dbReference type="Proteomes" id="UP000051562"/>
    </source>
</evidence>
<accession>A0A0Q3PKB4</accession>
<dbReference type="GO" id="GO:0050118">
    <property type="term" value="F:N-acetyldiaminopimelate deacetylase activity"/>
    <property type="evidence" value="ECO:0007669"/>
    <property type="project" value="UniProtKB-ARBA"/>
</dbReference>
<feature type="binding site" evidence="2">
    <location>
        <position position="354"/>
    </location>
    <ligand>
        <name>Mn(2+)</name>
        <dbReference type="ChEBI" id="CHEBI:29035"/>
        <label>2</label>
    </ligand>
</feature>
<keyword evidence="2" id="KW-0479">Metal-binding</keyword>
<reference evidence="4 6" key="1">
    <citation type="submission" date="2015-10" db="EMBL/GenBank/DDBJ databases">
        <title>Draft genome of Bosea thiooxidans.</title>
        <authorList>
            <person name="Wang X."/>
        </authorList>
    </citation>
    <scope>NUCLEOTIDE SEQUENCE [LARGE SCALE GENOMIC DNA]</scope>
    <source>
        <strain evidence="4 6">CGMCC 9174</strain>
    </source>
</reference>
<gene>
    <name evidence="4" type="ORF">ARD30_15125</name>
    <name evidence="5" type="ORF">SAMN05660750_04330</name>
</gene>
<dbReference type="EMBL" id="FUYX01000015">
    <property type="protein sequence ID" value="SKC11287.1"/>
    <property type="molecule type" value="Genomic_DNA"/>
</dbReference>
<dbReference type="Pfam" id="PF07687">
    <property type="entry name" value="M20_dimer"/>
    <property type="match status" value="1"/>
</dbReference>
<dbReference type="InterPro" id="IPR002933">
    <property type="entry name" value="Peptidase_M20"/>
</dbReference>
<evidence type="ECO:0000313" key="7">
    <source>
        <dbReference type="Proteomes" id="UP000190130"/>
    </source>
</evidence>
<dbReference type="InterPro" id="IPR011650">
    <property type="entry name" value="Peptidase_M20_dimer"/>
</dbReference>
<dbReference type="Gene3D" id="3.40.630.10">
    <property type="entry name" value="Zn peptidases"/>
    <property type="match status" value="1"/>
</dbReference>
<feature type="binding site" evidence="2">
    <location>
        <position position="99"/>
    </location>
    <ligand>
        <name>Mn(2+)</name>
        <dbReference type="ChEBI" id="CHEBI:29035"/>
        <label>2</label>
    </ligand>
</feature>
<dbReference type="PANTHER" id="PTHR11014:SF63">
    <property type="entry name" value="METALLOPEPTIDASE, PUTATIVE (AFU_ORTHOLOGUE AFUA_6G09600)-RELATED"/>
    <property type="match status" value="1"/>
</dbReference>
<dbReference type="Proteomes" id="UP000190130">
    <property type="component" value="Unassembled WGS sequence"/>
</dbReference>
<evidence type="ECO:0000313" key="4">
    <source>
        <dbReference type="EMBL" id="KQK30182.1"/>
    </source>
</evidence>
<name>A0A0Q3PKB4_9HYPH</name>
<dbReference type="OrthoDB" id="9777385at2"/>
<dbReference type="RefSeq" id="WP_055728584.1">
    <property type="nucleotide sequence ID" value="NZ_FUYX01000015.1"/>
</dbReference>
<dbReference type="STRING" id="53254.SAMN05660750_04330"/>
<keyword evidence="1 4" id="KW-0378">Hydrolase</keyword>
<proteinExistence type="predicted"/>
<dbReference type="InterPro" id="IPR017439">
    <property type="entry name" value="Amidohydrolase"/>
</dbReference>
<sequence>MRIDDDLQRNLTRWRRHLHQNPELSFEEHETSAFVCEKLAEMGVSFVAGVGKTGVVATLSRGSGPSVGLRADMDALPIHETTNLPYASRREGVMHACGHDGHTTSLLGAALLLKADPSWAGTIHLVFQPAEEKIGGSLSMINDGLFSRFPMDRVFAFHNWPGLEAGTVMVHSGPVMASATRIDITLHGHAAHAAMPHLSRDPIVAAGHLLIALQTVVSRNMDPFKSAVVSIGMMQAGHVINQIAQSATLGGTLRAHDEHVRDQLEEGVRRIVEGVAQTYGVEAECRLTRGSTVTVNSADGTRIAVDACHMAGIPVRDDLDPSMAGEDFSWFLKNKPGALVWIGNGPVSPGRELHSSSYDFNDEILPASCTWLASVAKASLRDQAPVKGSER</sequence>
<feature type="binding site" evidence="2">
    <location>
        <position position="132"/>
    </location>
    <ligand>
        <name>Mn(2+)</name>
        <dbReference type="ChEBI" id="CHEBI:29035"/>
        <label>2</label>
    </ligand>
</feature>
<dbReference type="SUPFAM" id="SSF55031">
    <property type="entry name" value="Bacterial exopeptidase dimerisation domain"/>
    <property type="match status" value="1"/>
</dbReference>
<evidence type="ECO:0000313" key="5">
    <source>
        <dbReference type="EMBL" id="SKC11287.1"/>
    </source>
</evidence>
<dbReference type="EMBL" id="LMAR01000042">
    <property type="protein sequence ID" value="KQK30182.1"/>
    <property type="molecule type" value="Genomic_DNA"/>
</dbReference>
<evidence type="ECO:0000256" key="1">
    <source>
        <dbReference type="ARBA" id="ARBA00022801"/>
    </source>
</evidence>
<feature type="binding site" evidence="2">
    <location>
        <position position="97"/>
    </location>
    <ligand>
        <name>Mn(2+)</name>
        <dbReference type="ChEBI" id="CHEBI:29035"/>
        <label>2</label>
    </ligand>
</feature>
<evidence type="ECO:0000256" key="2">
    <source>
        <dbReference type="PIRSR" id="PIRSR005962-1"/>
    </source>
</evidence>
<organism evidence="4 6">
    <name type="scientific">Bosea thiooxidans</name>
    <dbReference type="NCBI Taxonomy" id="53254"/>
    <lineage>
        <taxon>Bacteria</taxon>
        <taxon>Pseudomonadati</taxon>
        <taxon>Pseudomonadota</taxon>
        <taxon>Alphaproteobacteria</taxon>
        <taxon>Hyphomicrobiales</taxon>
        <taxon>Boseaceae</taxon>
        <taxon>Bosea</taxon>
    </lineage>
</organism>
<evidence type="ECO:0000259" key="3">
    <source>
        <dbReference type="Pfam" id="PF07687"/>
    </source>
</evidence>
<dbReference type="SUPFAM" id="SSF53187">
    <property type="entry name" value="Zn-dependent exopeptidases"/>
    <property type="match status" value="1"/>
</dbReference>
<protein>
    <submittedName>
        <fullName evidence="4">Amidohydrolase</fullName>
    </submittedName>
    <submittedName>
        <fullName evidence="5">Hippurate hydrolase</fullName>
    </submittedName>
</protein>
<dbReference type="GO" id="GO:0046872">
    <property type="term" value="F:metal ion binding"/>
    <property type="evidence" value="ECO:0007669"/>
    <property type="project" value="UniProtKB-KW"/>
</dbReference>
<dbReference type="Pfam" id="PF01546">
    <property type="entry name" value="Peptidase_M20"/>
    <property type="match status" value="1"/>
</dbReference>
<dbReference type="Gene3D" id="3.30.70.360">
    <property type="match status" value="1"/>
</dbReference>
<reference evidence="5 7" key="2">
    <citation type="submission" date="2017-02" db="EMBL/GenBank/DDBJ databases">
        <authorList>
            <person name="Peterson S.W."/>
        </authorList>
    </citation>
    <scope>NUCLEOTIDE SEQUENCE [LARGE SCALE GENOMIC DNA]</scope>
    <source>
        <strain evidence="5 7">DSM 9653</strain>
    </source>
</reference>
<dbReference type="AlphaFoldDB" id="A0A0Q3PKB4"/>
<feature type="binding site" evidence="2">
    <location>
        <position position="158"/>
    </location>
    <ligand>
        <name>Mn(2+)</name>
        <dbReference type="ChEBI" id="CHEBI:29035"/>
        <label>2</label>
    </ligand>
</feature>
<keyword evidence="2" id="KW-0464">Manganese</keyword>
<dbReference type="InterPro" id="IPR036264">
    <property type="entry name" value="Bact_exopeptidase_dim_dom"/>
</dbReference>
<dbReference type="NCBIfam" id="TIGR01891">
    <property type="entry name" value="amidohydrolases"/>
    <property type="match status" value="1"/>
</dbReference>
<dbReference type="GO" id="GO:0019877">
    <property type="term" value="P:diaminopimelate biosynthetic process"/>
    <property type="evidence" value="ECO:0007669"/>
    <property type="project" value="UniProtKB-ARBA"/>
</dbReference>
<dbReference type="Proteomes" id="UP000051562">
    <property type="component" value="Unassembled WGS sequence"/>
</dbReference>
<dbReference type="PANTHER" id="PTHR11014">
    <property type="entry name" value="PEPTIDASE M20 FAMILY MEMBER"/>
    <property type="match status" value="1"/>
</dbReference>